<keyword evidence="2" id="KW-0689">Ribosomal protein</keyword>
<sequence>MAIKSYLNAMCDSFIPPLDQVVDINKYSDKLVQNADCFFIQNNGKTIGFLAVYANDYSKKIAFISSISIMPEYQSTGISQKLIDFSIEYSRKKGMNFMKLEVNKNNTKAIKFYIKNLFKIESVNHNNIIMVKNI</sequence>
<dbReference type="RefSeq" id="WP_270095977.1">
    <property type="nucleotide sequence ID" value="NZ_JAQFFK010000003.1"/>
</dbReference>
<dbReference type="Proteomes" id="UP001185015">
    <property type="component" value="Unassembled WGS sequence"/>
</dbReference>
<keyword evidence="3" id="KW-1185">Reference proteome</keyword>
<organism evidence="2 3">
    <name type="scientific">Methanococcoides alaskense</name>
    <dbReference type="NCBI Taxonomy" id="325778"/>
    <lineage>
        <taxon>Archaea</taxon>
        <taxon>Methanobacteriati</taxon>
        <taxon>Methanobacteriota</taxon>
        <taxon>Stenosarchaea group</taxon>
        <taxon>Methanomicrobia</taxon>
        <taxon>Methanosarcinales</taxon>
        <taxon>Methanosarcinaceae</taxon>
        <taxon>Methanococcoides</taxon>
    </lineage>
</organism>
<comment type="caution">
    <text evidence="2">The sequence shown here is derived from an EMBL/GenBank/DDBJ whole genome shotgun (WGS) entry which is preliminary data.</text>
</comment>
<feature type="domain" description="N-acetyltransferase" evidence="1">
    <location>
        <begin position="1"/>
        <end position="134"/>
    </location>
</feature>
<keyword evidence="2" id="KW-0687">Ribonucleoprotein</keyword>
<evidence type="ECO:0000259" key="1">
    <source>
        <dbReference type="PROSITE" id="PS51186"/>
    </source>
</evidence>
<name>A0AA90TZH2_9EURY</name>
<protein>
    <submittedName>
        <fullName evidence="2">Ribosomal protein S18 acetylase RimI-like enzyme</fullName>
    </submittedName>
</protein>
<evidence type="ECO:0000313" key="3">
    <source>
        <dbReference type="Proteomes" id="UP001185015"/>
    </source>
</evidence>
<dbReference type="PANTHER" id="PTHR43617">
    <property type="entry name" value="L-AMINO ACID N-ACETYLTRANSFERASE"/>
    <property type="match status" value="1"/>
</dbReference>
<evidence type="ECO:0000313" key="2">
    <source>
        <dbReference type="EMBL" id="MDR6223036.1"/>
    </source>
</evidence>
<dbReference type="InterPro" id="IPR016181">
    <property type="entry name" value="Acyl_CoA_acyltransferase"/>
</dbReference>
<dbReference type="CDD" id="cd04301">
    <property type="entry name" value="NAT_SF"/>
    <property type="match status" value="1"/>
</dbReference>
<dbReference type="GO" id="GO:0016747">
    <property type="term" value="F:acyltransferase activity, transferring groups other than amino-acyl groups"/>
    <property type="evidence" value="ECO:0007669"/>
    <property type="project" value="InterPro"/>
</dbReference>
<gene>
    <name evidence="2" type="ORF">J2750_001498</name>
</gene>
<dbReference type="EMBL" id="JAVDQI010000005">
    <property type="protein sequence ID" value="MDR6223036.1"/>
    <property type="molecule type" value="Genomic_DNA"/>
</dbReference>
<accession>A0AA90TZH2</accession>
<proteinExistence type="predicted"/>
<dbReference type="SUPFAM" id="SSF55729">
    <property type="entry name" value="Acyl-CoA N-acyltransferases (Nat)"/>
    <property type="match status" value="1"/>
</dbReference>
<reference evidence="2 3" key="1">
    <citation type="submission" date="2023-07" db="EMBL/GenBank/DDBJ databases">
        <title>Genomic Encyclopedia of Type Strains, Phase IV (KMG-IV): sequencing the most valuable type-strain genomes for metagenomic binning, comparative biology and taxonomic classification.</title>
        <authorList>
            <person name="Goeker M."/>
        </authorList>
    </citation>
    <scope>NUCLEOTIDE SEQUENCE [LARGE SCALE GENOMIC DNA]</scope>
    <source>
        <strain evidence="2 3">DSM 17273</strain>
    </source>
</reference>
<dbReference type="InterPro" id="IPR050276">
    <property type="entry name" value="MshD_Acetyltransferase"/>
</dbReference>
<dbReference type="GO" id="GO:0005840">
    <property type="term" value="C:ribosome"/>
    <property type="evidence" value="ECO:0007669"/>
    <property type="project" value="UniProtKB-KW"/>
</dbReference>
<dbReference type="InterPro" id="IPR000182">
    <property type="entry name" value="GNAT_dom"/>
</dbReference>
<dbReference type="Pfam" id="PF00583">
    <property type="entry name" value="Acetyltransf_1"/>
    <property type="match status" value="1"/>
</dbReference>
<dbReference type="AlphaFoldDB" id="A0AA90TZH2"/>
<dbReference type="PANTHER" id="PTHR43617:SF34">
    <property type="entry name" value="PUTATIVE-RELATED"/>
    <property type="match status" value="1"/>
</dbReference>
<dbReference type="Gene3D" id="3.40.630.30">
    <property type="match status" value="1"/>
</dbReference>
<dbReference type="PROSITE" id="PS51186">
    <property type="entry name" value="GNAT"/>
    <property type="match status" value="1"/>
</dbReference>